<organism evidence="1 2">
    <name type="scientific">Avena sativa</name>
    <name type="common">Oat</name>
    <dbReference type="NCBI Taxonomy" id="4498"/>
    <lineage>
        <taxon>Eukaryota</taxon>
        <taxon>Viridiplantae</taxon>
        <taxon>Streptophyta</taxon>
        <taxon>Embryophyta</taxon>
        <taxon>Tracheophyta</taxon>
        <taxon>Spermatophyta</taxon>
        <taxon>Magnoliopsida</taxon>
        <taxon>Liliopsida</taxon>
        <taxon>Poales</taxon>
        <taxon>Poaceae</taxon>
        <taxon>BOP clade</taxon>
        <taxon>Pooideae</taxon>
        <taxon>Poodae</taxon>
        <taxon>Poeae</taxon>
        <taxon>Poeae Chloroplast Group 1 (Aveneae type)</taxon>
        <taxon>Aveninae</taxon>
        <taxon>Avena</taxon>
    </lineage>
</organism>
<keyword evidence="2" id="KW-1185">Reference proteome</keyword>
<dbReference type="EnsemblPlants" id="AVESA.00010b.r2.4DG0778900.1">
    <property type="protein sequence ID" value="AVESA.00010b.r2.4DG0778900.1.CDS"/>
    <property type="gene ID" value="AVESA.00010b.r2.4DG0778900"/>
</dbReference>
<evidence type="ECO:0000313" key="1">
    <source>
        <dbReference type="EnsemblPlants" id="AVESA.00010b.r2.4DG0778900.1.CDS"/>
    </source>
</evidence>
<protein>
    <submittedName>
        <fullName evidence="1">Uncharacterized protein</fullName>
    </submittedName>
</protein>
<proteinExistence type="predicted"/>
<reference evidence="1" key="1">
    <citation type="submission" date="2021-05" db="EMBL/GenBank/DDBJ databases">
        <authorList>
            <person name="Scholz U."/>
            <person name="Mascher M."/>
            <person name="Fiebig A."/>
        </authorList>
    </citation>
    <scope>NUCLEOTIDE SEQUENCE [LARGE SCALE GENOMIC DNA]</scope>
</reference>
<name>A0ACD5XDU6_AVESA</name>
<reference evidence="1" key="2">
    <citation type="submission" date="2025-09" db="UniProtKB">
        <authorList>
            <consortium name="EnsemblPlants"/>
        </authorList>
    </citation>
    <scope>IDENTIFICATION</scope>
</reference>
<dbReference type="Proteomes" id="UP001732700">
    <property type="component" value="Chromosome 4D"/>
</dbReference>
<evidence type="ECO:0000313" key="2">
    <source>
        <dbReference type="Proteomes" id="UP001732700"/>
    </source>
</evidence>
<sequence>MPPRREGSSRRRRGKGGEPFSGSLVESDSSSSTNSGDDCGASLPRYQSLLASRLAYLQLPPSADGDDPGSVNPRDLTPGEIVLALTRRPFLDDEMLDALVEYQVHKCLNDETQGQDSGEFHSADVAMASADSGDDIRDEDFHKDCEKMWSRKTPVDEHTKLDEQQHDELYLRHAYFRIKAFLLLKGKTIDKLDDAALERKYPPNLVAEHSYFLDYERDDAFGWYFDSNLCKLASLTDYQRLVLFNDCGDEYDNCSRYRLFYNTPETDRDYLLYWKALTEQIKWIEAYIHRGKISDEWENKWMKAKYQAIRIATDFDNIHLDLASLGFLEFIWSTRINVLLQKDLDGVFFEIWKLVIRDQVCFKEALKQVYDLRKFPSQELFMKVELDGKFRMEKQFRRCTVGITEEVPEYRARELIAQQVKNKLVLRHGYEQYAEKKLKVAEYIGLIRKTST</sequence>
<accession>A0ACD5XDU6</accession>